<dbReference type="InterPro" id="IPR011006">
    <property type="entry name" value="CheY-like_superfamily"/>
</dbReference>
<reference evidence="3 4" key="1">
    <citation type="submission" date="2018-07" db="EMBL/GenBank/DDBJ databases">
        <authorList>
            <person name="Ye Y."/>
        </authorList>
    </citation>
    <scope>NUCLEOTIDE SEQUENCE [LARGE SCALE GENOMIC DNA]</scope>
    <source>
        <strain evidence="4">H14(2018)</strain>
    </source>
</reference>
<evidence type="ECO:0000313" key="4">
    <source>
        <dbReference type="Proteomes" id="UP000253958"/>
    </source>
</evidence>
<dbReference type="Pfam" id="PF00196">
    <property type="entry name" value="GerE"/>
    <property type="match status" value="1"/>
</dbReference>
<protein>
    <submittedName>
        <fullName evidence="3">DNA-binding response regulator</fullName>
    </submittedName>
</protein>
<dbReference type="PANTHER" id="PTHR43214">
    <property type="entry name" value="TWO-COMPONENT RESPONSE REGULATOR"/>
    <property type="match status" value="1"/>
</dbReference>
<dbReference type="InterPro" id="IPR001789">
    <property type="entry name" value="Sig_transdc_resp-reg_receiver"/>
</dbReference>
<dbReference type="SMART" id="SM00448">
    <property type="entry name" value="REC"/>
    <property type="match status" value="1"/>
</dbReference>
<dbReference type="PROSITE" id="PS00622">
    <property type="entry name" value="HTH_LUXR_1"/>
    <property type="match status" value="1"/>
</dbReference>
<reference evidence="3 4" key="2">
    <citation type="submission" date="2018-08" db="EMBL/GenBank/DDBJ databases">
        <title>Streptomyces kandeliansis sp. nov., an endophytic bacterium isolated from mangrove plant.</title>
        <authorList>
            <person name="Wang R."/>
        </authorList>
    </citation>
    <scope>NUCLEOTIDE SEQUENCE [LARGE SCALE GENOMIC DNA]</scope>
    <source>
        <strain evidence="4">H14(2018)</strain>
    </source>
</reference>
<dbReference type="InterPro" id="IPR016032">
    <property type="entry name" value="Sig_transdc_resp-reg_C-effctor"/>
</dbReference>
<dbReference type="PROSITE" id="PS50110">
    <property type="entry name" value="RESPONSE_REGULATORY"/>
    <property type="match status" value="1"/>
</dbReference>
<keyword evidence="1" id="KW-0597">Phosphoprotein</keyword>
<dbReference type="CDD" id="cd17535">
    <property type="entry name" value="REC_NarL-like"/>
    <property type="match status" value="1"/>
</dbReference>
<dbReference type="PANTHER" id="PTHR43214:SF43">
    <property type="entry name" value="TWO-COMPONENT RESPONSE REGULATOR"/>
    <property type="match status" value="1"/>
</dbReference>
<dbReference type="AlphaFoldDB" id="A0A1C6TPD4"/>
<dbReference type="Gene3D" id="3.40.50.2300">
    <property type="match status" value="1"/>
</dbReference>
<sequence length="256" mass="27410">MKIDSRSEPDSTSPAMGSPVGHVRPTTLMIVDGHELIRHGVRQILETEQDLSVVAEAGDSVTAVTVSTAVRPDVVVLDIEIPGGDPVGTVRRIREGSPDTAVIILSMLDGPELVRDLLEVGVRGYLHKSVARHDLVSAVRAVSRDRARVVLGVSRSSLDHVYGRRDEVLSPRELEVLAATAEGLSNAQIATRLSLAETTVKRHLRNIFAKLSAVSRIDAVNKAVAASIIQPPGARNSSRPGLVAGAVRPFRSRTKN</sequence>
<dbReference type="Proteomes" id="UP000253958">
    <property type="component" value="Chromosome"/>
</dbReference>
<evidence type="ECO:0000256" key="1">
    <source>
        <dbReference type="ARBA" id="ARBA00022553"/>
    </source>
</evidence>
<dbReference type="GO" id="GO:0000160">
    <property type="term" value="P:phosphorelay signal transduction system"/>
    <property type="evidence" value="ECO:0007669"/>
    <property type="project" value="InterPro"/>
</dbReference>
<dbReference type="InterPro" id="IPR000792">
    <property type="entry name" value="Tscrpt_reg_LuxR_C"/>
</dbReference>
<name>A0A1C6TPD4_9ACTN</name>
<dbReference type="SUPFAM" id="SSF46894">
    <property type="entry name" value="C-terminal effector domain of the bipartite response regulators"/>
    <property type="match status" value="1"/>
</dbReference>
<dbReference type="Pfam" id="PF00072">
    <property type="entry name" value="Response_reg"/>
    <property type="match status" value="1"/>
</dbReference>
<dbReference type="GO" id="GO:0006355">
    <property type="term" value="P:regulation of DNA-templated transcription"/>
    <property type="evidence" value="ECO:0007669"/>
    <property type="project" value="InterPro"/>
</dbReference>
<dbReference type="SMART" id="SM00421">
    <property type="entry name" value="HTH_LUXR"/>
    <property type="match status" value="1"/>
</dbReference>
<dbReference type="PROSITE" id="PS50043">
    <property type="entry name" value="HTH_LUXR_2"/>
    <property type="match status" value="1"/>
</dbReference>
<dbReference type="PRINTS" id="PR00038">
    <property type="entry name" value="HTHLUXR"/>
</dbReference>
<dbReference type="InterPro" id="IPR058245">
    <property type="entry name" value="NreC/VraR/RcsB-like_REC"/>
</dbReference>
<keyword evidence="2 3" id="KW-0238">DNA-binding</keyword>
<proteinExistence type="predicted"/>
<dbReference type="GO" id="GO:0003677">
    <property type="term" value="F:DNA binding"/>
    <property type="evidence" value="ECO:0007669"/>
    <property type="project" value="UniProtKB-KW"/>
</dbReference>
<organism evidence="3 4">
    <name type="scientific">Micromonospora aurantiaca</name>
    <name type="common">nom. illeg.</name>
    <dbReference type="NCBI Taxonomy" id="47850"/>
    <lineage>
        <taxon>Bacteria</taxon>
        <taxon>Bacillati</taxon>
        <taxon>Actinomycetota</taxon>
        <taxon>Actinomycetes</taxon>
        <taxon>Micromonosporales</taxon>
        <taxon>Micromonosporaceae</taxon>
        <taxon>Micromonospora</taxon>
    </lineage>
</organism>
<dbReference type="SUPFAM" id="SSF52172">
    <property type="entry name" value="CheY-like"/>
    <property type="match status" value="1"/>
</dbReference>
<evidence type="ECO:0000256" key="2">
    <source>
        <dbReference type="ARBA" id="ARBA00023125"/>
    </source>
</evidence>
<dbReference type="CDD" id="cd06170">
    <property type="entry name" value="LuxR_C_like"/>
    <property type="match status" value="1"/>
</dbReference>
<dbReference type="EMBL" id="CP031263">
    <property type="protein sequence ID" value="AXH94676.1"/>
    <property type="molecule type" value="Genomic_DNA"/>
</dbReference>
<dbReference type="InterPro" id="IPR039420">
    <property type="entry name" value="WalR-like"/>
</dbReference>
<evidence type="ECO:0000313" key="3">
    <source>
        <dbReference type="EMBL" id="AXH94676.1"/>
    </source>
</evidence>
<gene>
    <name evidence="3" type="ORF">DVH21_27525</name>
</gene>
<accession>A0A1C6TPD4</accession>
<dbReference type="RefSeq" id="WP_013476225.1">
    <property type="nucleotide sequence ID" value="NZ_CBDRIO010000033.1"/>
</dbReference>